<evidence type="ECO:0000313" key="3">
    <source>
        <dbReference type="Proteomes" id="UP001491310"/>
    </source>
</evidence>
<name>A0ABR2Z322_9CHLO</name>
<dbReference type="Gene3D" id="3.40.30.10">
    <property type="entry name" value="Glutaredoxin"/>
    <property type="match status" value="1"/>
</dbReference>
<sequence length="125" mass="13771">MTNEMNAEGKRFEVVFISSDQNSKQFEEYSATMPWLALPFDSRAEAAAAAERFGIRGIPALVIVDGNGEVINANARGAVLRDFPGGSQFPWQGQADPGGGAGPNWKHLLFFLVVYLLLRYVFKVF</sequence>
<dbReference type="PANTHER" id="PTHR46472:SF1">
    <property type="entry name" value="NUCLEOREDOXIN"/>
    <property type="match status" value="1"/>
</dbReference>
<organism evidence="2 3">
    <name type="scientific">Coccomyxa subellipsoidea</name>
    <dbReference type="NCBI Taxonomy" id="248742"/>
    <lineage>
        <taxon>Eukaryota</taxon>
        <taxon>Viridiplantae</taxon>
        <taxon>Chlorophyta</taxon>
        <taxon>core chlorophytes</taxon>
        <taxon>Trebouxiophyceae</taxon>
        <taxon>Trebouxiophyceae incertae sedis</taxon>
        <taxon>Coccomyxaceae</taxon>
        <taxon>Coccomyxa</taxon>
    </lineage>
</organism>
<evidence type="ECO:0000259" key="1">
    <source>
        <dbReference type="Pfam" id="PF13905"/>
    </source>
</evidence>
<accession>A0ABR2Z322</accession>
<evidence type="ECO:0000313" key="2">
    <source>
        <dbReference type="EMBL" id="KAK9918055.1"/>
    </source>
</evidence>
<dbReference type="PANTHER" id="PTHR46472">
    <property type="entry name" value="NUCLEOREDOXIN"/>
    <property type="match status" value="1"/>
</dbReference>
<dbReference type="Pfam" id="PF13905">
    <property type="entry name" value="Thioredoxin_8"/>
    <property type="match status" value="1"/>
</dbReference>
<reference evidence="2 3" key="1">
    <citation type="journal article" date="2024" name="Nat. Commun.">
        <title>Phylogenomics reveals the evolutionary origins of lichenization in chlorophyte algae.</title>
        <authorList>
            <person name="Puginier C."/>
            <person name="Libourel C."/>
            <person name="Otte J."/>
            <person name="Skaloud P."/>
            <person name="Haon M."/>
            <person name="Grisel S."/>
            <person name="Petersen M."/>
            <person name="Berrin J.G."/>
            <person name="Delaux P.M."/>
            <person name="Dal Grande F."/>
            <person name="Keller J."/>
        </authorList>
    </citation>
    <scope>NUCLEOTIDE SEQUENCE [LARGE SCALE GENOMIC DNA]</scope>
    <source>
        <strain evidence="2 3">SAG 216-7</strain>
    </source>
</reference>
<keyword evidence="3" id="KW-1185">Reference proteome</keyword>
<dbReference type="SUPFAM" id="SSF52833">
    <property type="entry name" value="Thioredoxin-like"/>
    <property type="match status" value="1"/>
</dbReference>
<proteinExistence type="predicted"/>
<dbReference type="InterPro" id="IPR012336">
    <property type="entry name" value="Thioredoxin-like_fold"/>
</dbReference>
<protein>
    <recommendedName>
        <fullName evidence="1">Thioredoxin-like fold domain-containing protein</fullName>
    </recommendedName>
</protein>
<gene>
    <name evidence="2" type="ORF">WJX75_000818</name>
</gene>
<dbReference type="EMBL" id="JALJOT010000001">
    <property type="protein sequence ID" value="KAK9918055.1"/>
    <property type="molecule type" value="Genomic_DNA"/>
</dbReference>
<comment type="caution">
    <text evidence="2">The sequence shown here is derived from an EMBL/GenBank/DDBJ whole genome shotgun (WGS) entry which is preliminary data.</text>
</comment>
<dbReference type="InterPro" id="IPR036249">
    <property type="entry name" value="Thioredoxin-like_sf"/>
</dbReference>
<dbReference type="Proteomes" id="UP001491310">
    <property type="component" value="Unassembled WGS sequence"/>
</dbReference>
<feature type="domain" description="Thioredoxin-like fold" evidence="1">
    <location>
        <begin position="3"/>
        <end position="70"/>
    </location>
</feature>